<accession>A0A0E0PZS2</accession>
<dbReference type="HOGENOM" id="CLU_156853_0_0_1"/>
<dbReference type="AlphaFoldDB" id="A0A0E0PZS2"/>
<evidence type="ECO:0000313" key="2">
    <source>
        <dbReference type="Proteomes" id="UP000008022"/>
    </source>
</evidence>
<dbReference type="EnsemblPlants" id="ORUFI06G21390.1">
    <property type="protein sequence ID" value="ORUFI06G21390.1"/>
    <property type="gene ID" value="ORUFI06G21390"/>
</dbReference>
<protein>
    <submittedName>
        <fullName evidence="1">Uncharacterized protein</fullName>
    </submittedName>
</protein>
<sequence length="92" mass="9986">MSAEVEWWWSIGASAMDSALSCCLIPHGWLPGENPVLAPLSPDGRWRLFSVASLLEDVVLRRSVTLSGGQSGVNLLPVLCVDAVGVWVAYRY</sequence>
<reference evidence="2" key="1">
    <citation type="submission" date="2013-06" db="EMBL/GenBank/DDBJ databases">
        <authorList>
            <person name="Zhao Q."/>
        </authorList>
    </citation>
    <scope>NUCLEOTIDE SEQUENCE</scope>
    <source>
        <strain evidence="2">cv. W1943</strain>
    </source>
</reference>
<keyword evidence="2" id="KW-1185">Reference proteome</keyword>
<reference evidence="1" key="2">
    <citation type="submission" date="2015-06" db="UniProtKB">
        <authorList>
            <consortium name="EnsemblPlants"/>
        </authorList>
    </citation>
    <scope>IDENTIFICATION</scope>
</reference>
<evidence type="ECO:0000313" key="1">
    <source>
        <dbReference type="EnsemblPlants" id="ORUFI06G21390.1"/>
    </source>
</evidence>
<dbReference type="Gramene" id="ORUFI06G21390.1">
    <property type="protein sequence ID" value="ORUFI06G21390.1"/>
    <property type="gene ID" value="ORUFI06G21390"/>
</dbReference>
<proteinExistence type="predicted"/>
<dbReference type="Proteomes" id="UP000008022">
    <property type="component" value="Unassembled WGS sequence"/>
</dbReference>
<dbReference type="OMA" id="CKHALGV"/>
<name>A0A0E0PZS2_ORYRU</name>
<organism evidence="1 2">
    <name type="scientific">Oryza rufipogon</name>
    <name type="common">Brownbeard rice</name>
    <name type="synonym">Asian wild rice</name>
    <dbReference type="NCBI Taxonomy" id="4529"/>
    <lineage>
        <taxon>Eukaryota</taxon>
        <taxon>Viridiplantae</taxon>
        <taxon>Streptophyta</taxon>
        <taxon>Embryophyta</taxon>
        <taxon>Tracheophyta</taxon>
        <taxon>Spermatophyta</taxon>
        <taxon>Magnoliopsida</taxon>
        <taxon>Liliopsida</taxon>
        <taxon>Poales</taxon>
        <taxon>Poaceae</taxon>
        <taxon>BOP clade</taxon>
        <taxon>Oryzoideae</taxon>
        <taxon>Oryzeae</taxon>
        <taxon>Oryzinae</taxon>
        <taxon>Oryza</taxon>
    </lineage>
</organism>